<feature type="transmembrane region" description="Helical" evidence="2">
    <location>
        <begin position="176"/>
        <end position="195"/>
    </location>
</feature>
<keyword evidence="2" id="KW-1133">Transmembrane helix</keyword>
<keyword evidence="4" id="KW-1185">Reference proteome</keyword>
<comment type="caution">
    <text evidence="3">The sequence shown here is derived from an EMBL/GenBank/DDBJ whole genome shotgun (WGS) entry which is preliminary data.</text>
</comment>
<gene>
    <name evidence="3" type="ORF">INT43_006431</name>
</gene>
<feature type="region of interest" description="Disordered" evidence="1">
    <location>
        <begin position="1"/>
        <end position="37"/>
    </location>
</feature>
<keyword evidence="2" id="KW-0472">Membrane</keyword>
<protein>
    <submittedName>
        <fullName evidence="3">Uncharacterized protein</fullName>
    </submittedName>
</protein>
<feature type="compositionally biased region" description="Low complexity" evidence="1">
    <location>
        <begin position="1"/>
        <end position="19"/>
    </location>
</feature>
<feature type="region of interest" description="Disordered" evidence="1">
    <location>
        <begin position="272"/>
        <end position="292"/>
    </location>
</feature>
<feature type="compositionally biased region" description="Low complexity" evidence="1">
    <location>
        <begin position="274"/>
        <end position="291"/>
    </location>
</feature>
<feature type="region of interest" description="Disordered" evidence="1">
    <location>
        <begin position="49"/>
        <end position="92"/>
    </location>
</feature>
<keyword evidence="2" id="KW-0812">Transmembrane</keyword>
<reference evidence="3" key="1">
    <citation type="submission" date="2020-12" db="EMBL/GenBank/DDBJ databases">
        <title>Metabolic potential, ecology and presence of endohyphal bacteria is reflected in genomic diversity of Mucoromycotina.</title>
        <authorList>
            <person name="Muszewska A."/>
            <person name="Okrasinska A."/>
            <person name="Steczkiewicz K."/>
            <person name="Drgas O."/>
            <person name="Orlowska M."/>
            <person name="Perlinska-Lenart U."/>
            <person name="Aleksandrzak-Piekarczyk T."/>
            <person name="Szatraj K."/>
            <person name="Zielenkiewicz U."/>
            <person name="Pilsyk S."/>
            <person name="Malc E."/>
            <person name="Mieczkowski P."/>
            <person name="Kruszewska J.S."/>
            <person name="Biernat P."/>
            <person name="Pawlowska J."/>
        </authorList>
    </citation>
    <scope>NUCLEOTIDE SEQUENCE</scope>
    <source>
        <strain evidence="3">WA0000067209</strain>
    </source>
</reference>
<name>A0A8H7UHN0_MORIS</name>
<feature type="compositionally biased region" description="Low complexity" evidence="1">
    <location>
        <begin position="77"/>
        <end position="92"/>
    </location>
</feature>
<proteinExistence type="predicted"/>
<feature type="region of interest" description="Disordered" evidence="1">
    <location>
        <begin position="304"/>
        <end position="342"/>
    </location>
</feature>
<organism evidence="3 4">
    <name type="scientific">Mortierella isabellina</name>
    <name type="common">Filamentous fungus</name>
    <name type="synonym">Umbelopsis isabellina</name>
    <dbReference type="NCBI Taxonomy" id="91625"/>
    <lineage>
        <taxon>Eukaryota</taxon>
        <taxon>Fungi</taxon>
        <taxon>Fungi incertae sedis</taxon>
        <taxon>Mucoromycota</taxon>
        <taxon>Mucoromycotina</taxon>
        <taxon>Umbelopsidomycetes</taxon>
        <taxon>Umbelopsidales</taxon>
        <taxon>Umbelopsidaceae</taxon>
        <taxon>Umbelopsis</taxon>
    </lineage>
</organism>
<feature type="compositionally biased region" description="Basic and acidic residues" evidence="1">
    <location>
        <begin position="120"/>
        <end position="131"/>
    </location>
</feature>
<sequence>MTQDISPSRSPMSRSRSSSFNLRLPTTPEEVHHRQSSNVAELTFDSIDNLPNSISRTESPDIEEARSPRITPSRNQSTTSLTSTATRSTTWSRRWRHRTFRNSIFTTASQLSRPPSYKQQDSRTNDHADGTIRDTSNLGGWHGIAAQFHGIYFAFWLVLLSFLGAVSVFVPGLPQAAIVLWVPVVIYLCVAVFMFHRRRANRVHNDTNEDPSDHTLPAQESMRQMRLPDSYYFVINNTKDHAHPVVTLLPPPPNYRNAAKGAQRNSMEIEELEPTGPETTEQHESQSTSTELPLASDHIHITIQSPSLGSGTPDLGSNEQFESDHHHHQQRITPHSPAVAAL</sequence>
<accession>A0A8H7UHN0</accession>
<feature type="compositionally biased region" description="Polar residues" evidence="1">
    <location>
        <begin position="304"/>
        <end position="320"/>
    </location>
</feature>
<evidence type="ECO:0000256" key="1">
    <source>
        <dbReference type="SAM" id="MobiDB-lite"/>
    </source>
</evidence>
<feature type="compositionally biased region" description="Polar residues" evidence="1">
    <location>
        <begin position="109"/>
        <end position="119"/>
    </location>
</feature>
<dbReference type="EMBL" id="JAEPQZ010000003">
    <property type="protein sequence ID" value="KAG2183425.1"/>
    <property type="molecule type" value="Genomic_DNA"/>
</dbReference>
<evidence type="ECO:0000256" key="2">
    <source>
        <dbReference type="SAM" id="Phobius"/>
    </source>
</evidence>
<dbReference type="AlphaFoldDB" id="A0A8H7UHN0"/>
<feature type="region of interest" description="Disordered" evidence="1">
    <location>
        <begin position="109"/>
        <end position="131"/>
    </location>
</feature>
<evidence type="ECO:0000313" key="4">
    <source>
        <dbReference type="Proteomes" id="UP000654370"/>
    </source>
</evidence>
<feature type="transmembrane region" description="Helical" evidence="2">
    <location>
        <begin position="151"/>
        <end position="170"/>
    </location>
</feature>
<dbReference type="OrthoDB" id="2439450at2759"/>
<dbReference type="Proteomes" id="UP000654370">
    <property type="component" value="Unassembled WGS sequence"/>
</dbReference>
<evidence type="ECO:0000313" key="3">
    <source>
        <dbReference type="EMBL" id="KAG2183425.1"/>
    </source>
</evidence>